<dbReference type="PRINTS" id="PR02042">
    <property type="entry name" value="CCSMST1"/>
</dbReference>
<sequence>MSAAGRCVFSGLLRYHSLSPGQIKPAILRPCIARSLSISSQLYDKPGRSPGSTDGEETLSQPIKFSTSKASHRTWKVERSMGSRFQRPWWKVLPISVFTIGFLLWCIFRQETDIDRALEKHLFEHLPGLLTNMEEEEEETEEREELKKEPDDGSK</sequence>
<dbReference type="CTD" id="283951"/>
<dbReference type="RefSeq" id="XP_017332839.1">
    <property type="nucleotide sequence ID" value="XM_017477350.3"/>
</dbReference>
<evidence type="ECO:0000256" key="12">
    <source>
        <dbReference type="SAM" id="MobiDB-lite"/>
    </source>
</evidence>
<keyword evidence="5" id="KW-0732">Signal</keyword>
<evidence type="ECO:0000256" key="5">
    <source>
        <dbReference type="ARBA" id="ARBA00022729"/>
    </source>
</evidence>
<gene>
    <name evidence="15" type="primary">LOC108270539</name>
</gene>
<evidence type="ECO:0000256" key="3">
    <source>
        <dbReference type="ARBA" id="ARBA00022660"/>
    </source>
</evidence>
<keyword evidence="14" id="KW-1185">Reference proteome</keyword>
<feature type="compositionally biased region" description="Basic and acidic residues" evidence="12">
    <location>
        <begin position="144"/>
        <end position="155"/>
    </location>
</feature>
<keyword evidence="2" id="KW-0813">Transport</keyword>
<evidence type="ECO:0000256" key="2">
    <source>
        <dbReference type="ARBA" id="ARBA00022448"/>
    </source>
</evidence>
<dbReference type="Pfam" id="PF15013">
    <property type="entry name" value="CCSMST1"/>
    <property type="match status" value="1"/>
</dbReference>
<keyword evidence="8 13" id="KW-1133">Transmembrane helix</keyword>
<evidence type="ECO:0000256" key="11">
    <source>
        <dbReference type="ARBA" id="ARBA00034713"/>
    </source>
</evidence>
<reference evidence="15" key="2">
    <citation type="submission" date="2025-08" db="UniProtKB">
        <authorList>
            <consortium name="RefSeq"/>
        </authorList>
    </citation>
    <scope>IDENTIFICATION</scope>
    <source>
        <tissue evidence="15">Blood</tissue>
    </source>
</reference>
<evidence type="ECO:0000256" key="13">
    <source>
        <dbReference type="SAM" id="Phobius"/>
    </source>
</evidence>
<keyword evidence="7" id="KW-0249">Electron transport</keyword>
<keyword evidence="10 13" id="KW-0472">Membrane</keyword>
<feature type="compositionally biased region" description="Acidic residues" evidence="12">
    <location>
        <begin position="133"/>
        <end position="143"/>
    </location>
</feature>
<dbReference type="PANTHER" id="PTHR35268:SF1">
    <property type="entry name" value="UBIQUINOL-CYTOCHROME-C REDUCTASE COMPLEX ASSEMBLY FACTOR 4"/>
    <property type="match status" value="1"/>
</dbReference>
<evidence type="ECO:0000256" key="6">
    <source>
        <dbReference type="ARBA" id="ARBA00022792"/>
    </source>
</evidence>
<accession>A0A2D0RQR6</accession>
<dbReference type="InterPro" id="IPR023248">
    <property type="entry name" value="UQCC4_vert"/>
</dbReference>
<evidence type="ECO:0000256" key="1">
    <source>
        <dbReference type="ARBA" id="ARBA00004434"/>
    </source>
</evidence>
<dbReference type="KEGG" id="ipu:108270539"/>
<dbReference type="AlphaFoldDB" id="A0A2D0RQR6"/>
<proteinExistence type="inferred from homology"/>
<keyword evidence="9" id="KW-0496">Mitochondrion</keyword>
<dbReference type="GO" id="GO:0005743">
    <property type="term" value="C:mitochondrial inner membrane"/>
    <property type="evidence" value="ECO:0007669"/>
    <property type="project" value="UniProtKB-SubCell"/>
</dbReference>
<feature type="region of interest" description="Disordered" evidence="12">
    <location>
        <begin position="43"/>
        <end position="70"/>
    </location>
</feature>
<evidence type="ECO:0000256" key="9">
    <source>
        <dbReference type="ARBA" id="ARBA00023128"/>
    </source>
</evidence>
<dbReference type="GeneID" id="108270539"/>
<dbReference type="OMA" id="KGSHRTW"/>
<evidence type="ECO:0000256" key="10">
    <source>
        <dbReference type="ARBA" id="ARBA00023136"/>
    </source>
</evidence>
<keyword evidence="3" id="KW-0679">Respiratory chain</keyword>
<feature type="compositionally biased region" description="Polar residues" evidence="12">
    <location>
        <begin position="58"/>
        <end position="69"/>
    </location>
</feature>
<dbReference type="Proteomes" id="UP000221080">
    <property type="component" value="Chromosome 1"/>
</dbReference>
<evidence type="ECO:0000256" key="8">
    <source>
        <dbReference type="ARBA" id="ARBA00022989"/>
    </source>
</evidence>
<feature type="transmembrane region" description="Helical" evidence="13">
    <location>
        <begin position="89"/>
        <end position="108"/>
    </location>
</feature>
<organism evidence="14 15">
    <name type="scientific">Ictalurus punctatus</name>
    <name type="common">Channel catfish</name>
    <name type="synonym">Silurus punctatus</name>
    <dbReference type="NCBI Taxonomy" id="7998"/>
    <lineage>
        <taxon>Eukaryota</taxon>
        <taxon>Metazoa</taxon>
        <taxon>Chordata</taxon>
        <taxon>Craniata</taxon>
        <taxon>Vertebrata</taxon>
        <taxon>Euteleostomi</taxon>
        <taxon>Actinopterygii</taxon>
        <taxon>Neopterygii</taxon>
        <taxon>Teleostei</taxon>
        <taxon>Ostariophysi</taxon>
        <taxon>Siluriformes</taxon>
        <taxon>Ictaluridae</taxon>
        <taxon>Ictalurus</taxon>
    </lineage>
</organism>
<dbReference type="OrthoDB" id="5783753at2759"/>
<dbReference type="PANTHER" id="PTHR35268">
    <property type="entry name" value="PROTEIN CCSMST1"/>
    <property type="match status" value="1"/>
</dbReference>
<name>A0A2D0RQR6_ICTPU</name>
<keyword evidence="4 13" id="KW-0812">Transmembrane</keyword>
<protein>
    <submittedName>
        <fullName evidence="15">Protein CCSMST1</fullName>
    </submittedName>
</protein>
<dbReference type="InterPro" id="IPR029160">
    <property type="entry name" value="UQCC4"/>
</dbReference>
<evidence type="ECO:0000256" key="7">
    <source>
        <dbReference type="ARBA" id="ARBA00022982"/>
    </source>
</evidence>
<comment type="similarity">
    <text evidence="11">Belongs to the UQCC4 family.</text>
</comment>
<keyword evidence="6" id="KW-0999">Mitochondrion inner membrane</keyword>
<reference evidence="14" key="1">
    <citation type="journal article" date="2016" name="Nat. Commun.">
        <title>The channel catfish genome sequence provides insights into the evolution of scale formation in teleosts.</title>
        <authorList>
            <person name="Liu Z."/>
            <person name="Liu S."/>
            <person name="Yao J."/>
            <person name="Bao L."/>
            <person name="Zhang J."/>
            <person name="Li Y."/>
            <person name="Jiang C."/>
            <person name="Sun L."/>
            <person name="Wang R."/>
            <person name="Zhang Y."/>
            <person name="Zhou T."/>
            <person name="Zeng Q."/>
            <person name="Fu Q."/>
            <person name="Gao S."/>
            <person name="Li N."/>
            <person name="Koren S."/>
            <person name="Jiang Y."/>
            <person name="Zimin A."/>
            <person name="Xu P."/>
            <person name="Phillippy A.M."/>
            <person name="Geng X."/>
            <person name="Song L."/>
            <person name="Sun F."/>
            <person name="Li C."/>
            <person name="Wang X."/>
            <person name="Chen A."/>
            <person name="Jin Y."/>
            <person name="Yuan Z."/>
            <person name="Yang Y."/>
            <person name="Tan S."/>
            <person name="Peatman E."/>
            <person name="Lu J."/>
            <person name="Qin Z."/>
            <person name="Dunham R."/>
            <person name="Li Z."/>
            <person name="Sonstegard T."/>
            <person name="Feng J."/>
            <person name="Danzmann R.G."/>
            <person name="Schroeder S."/>
            <person name="Scheffler B."/>
            <person name="Duke M.V."/>
            <person name="Ballard L."/>
            <person name="Kucuktas H."/>
            <person name="Kaltenboeck L."/>
            <person name="Liu H."/>
            <person name="Armbruster J."/>
            <person name="Xie Y."/>
            <person name="Kirby M.L."/>
            <person name="Tian Y."/>
            <person name="Flanagan M.E."/>
            <person name="Mu W."/>
            <person name="Waldbieser G.C."/>
        </authorList>
    </citation>
    <scope>NUCLEOTIDE SEQUENCE [LARGE SCALE GENOMIC DNA]</scope>
    <source>
        <strain evidence="14">SDA103</strain>
    </source>
</reference>
<comment type="subcellular location">
    <subcellularLocation>
        <location evidence="1">Mitochondrion inner membrane</location>
        <topology evidence="1">Single-pass membrane protein</topology>
    </subcellularLocation>
</comment>
<evidence type="ECO:0000256" key="4">
    <source>
        <dbReference type="ARBA" id="ARBA00022692"/>
    </source>
</evidence>
<evidence type="ECO:0000313" key="14">
    <source>
        <dbReference type="Proteomes" id="UP000221080"/>
    </source>
</evidence>
<evidence type="ECO:0000313" key="15">
    <source>
        <dbReference type="RefSeq" id="XP_017332839.1"/>
    </source>
</evidence>
<feature type="region of interest" description="Disordered" evidence="12">
    <location>
        <begin position="131"/>
        <end position="155"/>
    </location>
</feature>